<dbReference type="Proteomes" id="UP000255467">
    <property type="component" value="Unassembled WGS sequence"/>
</dbReference>
<evidence type="ECO:0000313" key="1">
    <source>
        <dbReference type="EMBL" id="SUA73800.1"/>
    </source>
</evidence>
<dbReference type="EMBL" id="UGRY01000002">
    <property type="protein sequence ID" value="SUA73800.1"/>
    <property type="molecule type" value="Genomic_DNA"/>
</dbReference>
<evidence type="ECO:0000313" key="2">
    <source>
        <dbReference type="Proteomes" id="UP000255467"/>
    </source>
</evidence>
<sequence length="58" mass="6318">MLTNKPSGNYAADVAFEAIAFDASPRECALLGRELADRAERVAIAEDPSYFVASWIRA</sequence>
<organism evidence="1 2">
    <name type="scientific">Nocardia otitidiscaviarum</name>
    <dbReference type="NCBI Taxonomy" id="1823"/>
    <lineage>
        <taxon>Bacteria</taxon>
        <taxon>Bacillati</taxon>
        <taxon>Actinomycetota</taxon>
        <taxon>Actinomycetes</taxon>
        <taxon>Mycobacteriales</taxon>
        <taxon>Nocardiaceae</taxon>
        <taxon>Nocardia</taxon>
    </lineage>
</organism>
<gene>
    <name evidence="1" type="ORF">NCTC1934_01247</name>
</gene>
<protein>
    <submittedName>
        <fullName evidence="1">Uncharacterized protein</fullName>
    </submittedName>
</protein>
<dbReference type="RefSeq" id="WP_157533788.1">
    <property type="nucleotide sequence ID" value="NZ_UGRY01000002.1"/>
</dbReference>
<dbReference type="AlphaFoldDB" id="A0A378YB85"/>
<proteinExistence type="predicted"/>
<keyword evidence="2" id="KW-1185">Reference proteome</keyword>
<accession>A0A378YB85</accession>
<reference evidence="1 2" key="1">
    <citation type="submission" date="2018-06" db="EMBL/GenBank/DDBJ databases">
        <authorList>
            <consortium name="Pathogen Informatics"/>
            <person name="Doyle S."/>
        </authorList>
    </citation>
    <scope>NUCLEOTIDE SEQUENCE [LARGE SCALE GENOMIC DNA]</scope>
    <source>
        <strain evidence="1 2">NCTC1934</strain>
    </source>
</reference>
<name>A0A378YB85_9NOCA</name>